<sequence length="391" mass="42865">MKTFDVVIVGGGVMGMSTAYWLGRFDPSLSIAVVERDPSHTHSSTALSVASIRQQFSVPVNVRISRFGLEFIRGFAELTECVGSIDLGFRGNGYLFLAGSDDGAEVLRENCAMQRREGAGTELLHTEDLGRLFPWMNTADVSLASFGGNQEGWFDNMGLLSGLRALARVQGTTMITGEVVGLSGQGDRITSVTLGDGTELTCGAVVNAAGPRAPHLLRTLRHNLPVEHRKRTVFVVDAPGARHPDAPLIVDYQGYYARPEGDHWITAIVPDDDAAVAPDDFTPLHEDFEAEIWPRLWTRIPGFEAAKVLRCWVGHYAFNTFDQNAIVGRHPERRNLYLVNGFSGHGLQQAPAMGRGLAELILFGAYKSLDLSDLGFSRLLECRPLREREIV</sequence>
<dbReference type="EMBL" id="PVTD01000001">
    <property type="protein sequence ID" value="PRY26775.1"/>
    <property type="molecule type" value="Genomic_DNA"/>
</dbReference>
<organism evidence="3 4">
    <name type="scientific">Aliiruegeria haliotis</name>
    <dbReference type="NCBI Taxonomy" id="1280846"/>
    <lineage>
        <taxon>Bacteria</taxon>
        <taxon>Pseudomonadati</taxon>
        <taxon>Pseudomonadota</taxon>
        <taxon>Alphaproteobacteria</taxon>
        <taxon>Rhodobacterales</taxon>
        <taxon>Roseobacteraceae</taxon>
        <taxon>Aliiruegeria</taxon>
    </lineage>
</organism>
<dbReference type="AlphaFoldDB" id="A0A2T0S035"/>
<dbReference type="Pfam" id="PF01266">
    <property type="entry name" value="DAO"/>
    <property type="match status" value="1"/>
</dbReference>
<dbReference type="GO" id="GO:0005737">
    <property type="term" value="C:cytoplasm"/>
    <property type="evidence" value="ECO:0007669"/>
    <property type="project" value="TreeGrafter"/>
</dbReference>
<reference evidence="3 4" key="1">
    <citation type="submission" date="2018-03" db="EMBL/GenBank/DDBJ databases">
        <title>Genomic Encyclopedia of Archaeal and Bacterial Type Strains, Phase II (KMG-II): from individual species to whole genera.</title>
        <authorList>
            <person name="Goeker M."/>
        </authorList>
    </citation>
    <scope>NUCLEOTIDE SEQUENCE [LARGE SCALE GENOMIC DNA]</scope>
    <source>
        <strain evidence="3 4">DSM 29328</strain>
    </source>
</reference>
<gene>
    <name evidence="3" type="ORF">CLV78_101877</name>
</gene>
<dbReference type="RefSeq" id="WP_106203499.1">
    <property type="nucleotide sequence ID" value="NZ_PVTD01000001.1"/>
</dbReference>
<dbReference type="PANTHER" id="PTHR13847:SF287">
    <property type="entry name" value="FAD-DEPENDENT OXIDOREDUCTASE DOMAIN-CONTAINING PROTEIN 1"/>
    <property type="match status" value="1"/>
</dbReference>
<dbReference type="InterPro" id="IPR036188">
    <property type="entry name" value="FAD/NAD-bd_sf"/>
</dbReference>
<proteinExistence type="predicted"/>
<evidence type="ECO:0000313" key="3">
    <source>
        <dbReference type="EMBL" id="PRY26775.1"/>
    </source>
</evidence>
<dbReference type="OrthoDB" id="9806452at2"/>
<keyword evidence="1" id="KW-0560">Oxidoreductase</keyword>
<dbReference type="InterPro" id="IPR006076">
    <property type="entry name" value="FAD-dep_OxRdtase"/>
</dbReference>
<evidence type="ECO:0000313" key="4">
    <source>
        <dbReference type="Proteomes" id="UP000239480"/>
    </source>
</evidence>
<dbReference type="Gene3D" id="3.50.50.60">
    <property type="entry name" value="FAD/NAD(P)-binding domain"/>
    <property type="match status" value="1"/>
</dbReference>
<feature type="domain" description="FAD dependent oxidoreductase" evidence="2">
    <location>
        <begin position="5"/>
        <end position="360"/>
    </location>
</feature>
<evidence type="ECO:0000256" key="1">
    <source>
        <dbReference type="ARBA" id="ARBA00023002"/>
    </source>
</evidence>
<dbReference type="SUPFAM" id="SSF51905">
    <property type="entry name" value="FAD/NAD(P)-binding domain"/>
    <property type="match status" value="1"/>
</dbReference>
<accession>A0A2T0S035</accession>
<evidence type="ECO:0000259" key="2">
    <source>
        <dbReference type="Pfam" id="PF01266"/>
    </source>
</evidence>
<keyword evidence="4" id="KW-1185">Reference proteome</keyword>
<dbReference type="Gene3D" id="3.30.9.10">
    <property type="entry name" value="D-Amino Acid Oxidase, subunit A, domain 2"/>
    <property type="match status" value="1"/>
</dbReference>
<dbReference type="Proteomes" id="UP000239480">
    <property type="component" value="Unassembled WGS sequence"/>
</dbReference>
<dbReference type="GO" id="GO:0016491">
    <property type="term" value="F:oxidoreductase activity"/>
    <property type="evidence" value="ECO:0007669"/>
    <property type="project" value="UniProtKB-KW"/>
</dbReference>
<name>A0A2T0S035_9RHOB</name>
<protein>
    <submittedName>
        <fullName evidence="3">Glycine/D-amino acid oxidase-like deaminating enzyme</fullName>
    </submittedName>
</protein>
<dbReference type="PANTHER" id="PTHR13847">
    <property type="entry name" value="SARCOSINE DEHYDROGENASE-RELATED"/>
    <property type="match status" value="1"/>
</dbReference>
<comment type="caution">
    <text evidence="3">The sequence shown here is derived from an EMBL/GenBank/DDBJ whole genome shotgun (WGS) entry which is preliminary data.</text>
</comment>
<dbReference type="GO" id="GO:0032981">
    <property type="term" value="P:mitochondrial respiratory chain complex I assembly"/>
    <property type="evidence" value="ECO:0007669"/>
    <property type="project" value="TreeGrafter"/>
</dbReference>